<reference evidence="3 4" key="1">
    <citation type="submission" date="2020-08" db="EMBL/GenBank/DDBJ databases">
        <title>Genomic Encyclopedia of Type Strains, Phase IV (KMG-IV): sequencing the most valuable type-strain genomes for metagenomic binning, comparative biology and taxonomic classification.</title>
        <authorList>
            <person name="Goeker M."/>
        </authorList>
    </citation>
    <scope>NUCLEOTIDE SEQUENCE [LARGE SCALE GENOMIC DNA]</scope>
    <source>
        <strain evidence="3 4">DSM 104969</strain>
    </source>
</reference>
<dbReference type="InterPro" id="IPR021533">
    <property type="entry name" value="PepSY-like"/>
</dbReference>
<dbReference type="Pfam" id="PF11396">
    <property type="entry name" value="PepSY_like"/>
    <property type="match status" value="3"/>
</dbReference>
<dbReference type="Proteomes" id="UP000555103">
    <property type="component" value="Unassembled WGS sequence"/>
</dbReference>
<dbReference type="AlphaFoldDB" id="A0A840CMA6"/>
<evidence type="ECO:0000313" key="3">
    <source>
        <dbReference type="EMBL" id="MBB4036516.1"/>
    </source>
</evidence>
<feature type="chain" id="PRO_5032523432" evidence="1">
    <location>
        <begin position="21"/>
        <end position="281"/>
    </location>
</feature>
<proteinExistence type="predicted"/>
<accession>A0A840CMA6</accession>
<feature type="signal peptide" evidence="1">
    <location>
        <begin position="1"/>
        <end position="20"/>
    </location>
</feature>
<evidence type="ECO:0000259" key="2">
    <source>
        <dbReference type="Pfam" id="PF11396"/>
    </source>
</evidence>
<feature type="domain" description="Putative beta-lactamase-inhibitor-like PepSY-like" evidence="2">
    <location>
        <begin position="203"/>
        <end position="280"/>
    </location>
</feature>
<comment type="caution">
    <text evidence="3">The sequence shown here is derived from an EMBL/GenBank/DDBJ whole genome shotgun (WGS) entry which is preliminary data.</text>
</comment>
<evidence type="ECO:0000256" key="1">
    <source>
        <dbReference type="SAM" id="SignalP"/>
    </source>
</evidence>
<dbReference type="SUPFAM" id="SSF160574">
    <property type="entry name" value="BT0923-like"/>
    <property type="match status" value="2"/>
</dbReference>
<feature type="domain" description="Putative beta-lactamase-inhibitor-like PepSY-like" evidence="2">
    <location>
        <begin position="166"/>
        <end position="197"/>
    </location>
</feature>
<dbReference type="RefSeq" id="WP_183307418.1">
    <property type="nucleotide sequence ID" value="NZ_JACIEP010000008.1"/>
</dbReference>
<gene>
    <name evidence="3" type="ORF">GGR21_002422</name>
</gene>
<protein>
    <submittedName>
        <fullName evidence="3">Putative membrane protein YkoI</fullName>
    </submittedName>
</protein>
<dbReference type="EMBL" id="JACIEP010000008">
    <property type="protein sequence ID" value="MBB4036516.1"/>
    <property type="molecule type" value="Genomic_DNA"/>
</dbReference>
<keyword evidence="4" id="KW-1185">Reference proteome</keyword>
<name>A0A840CMA6_9BACT</name>
<keyword evidence="1" id="KW-0732">Signal</keyword>
<dbReference type="PROSITE" id="PS51257">
    <property type="entry name" value="PROKAR_LIPOPROTEIN"/>
    <property type="match status" value="1"/>
</dbReference>
<organism evidence="3 4">
    <name type="scientific">Dysgonomonas hofstadii</name>
    <dbReference type="NCBI Taxonomy" id="637886"/>
    <lineage>
        <taxon>Bacteria</taxon>
        <taxon>Pseudomonadati</taxon>
        <taxon>Bacteroidota</taxon>
        <taxon>Bacteroidia</taxon>
        <taxon>Bacteroidales</taxon>
        <taxon>Dysgonomonadaceae</taxon>
        <taxon>Dysgonomonas</taxon>
    </lineage>
</organism>
<dbReference type="Gene3D" id="3.10.450.360">
    <property type="match status" value="2"/>
</dbReference>
<sequence>MKRKTFYLLAAILTISFVFVSCDSDDSNWDIVPTEVRSAFSEKYPSAQRVEWENKGDYKVADFINNNLETSAWFDSKGVWYMTETDIPYGSLPQAVKDSFEGSEYSTWKIDDVDMLERKDSETIYIIEVELQNQEIDLYYSVEGILIKTIADNDNNSYENYLSQSTPADIESFINEKYPQARIIEIEYENSRIEVDIIHDNLGKEVIFDLNNQWLYTSWDIRVSALPQVVANIVNSAQYSGYYIDDAEFVETSQGSYYLLELEKGNSEITIKVTEDGNVIN</sequence>
<evidence type="ECO:0000313" key="4">
    <source>
        <dbReference type="Proteomes" id="UP000555103"/>
    </source>
</evidence>
<feature type="domain" description="Putative beta-lactamase-inhibitor-like PepSY-like" evidence="2">
    <location>
        <begin position="58"/>
        <end position="148"/>
    </location>
</feature>